<dbReference type="SUPFAM" id="SSF51735">
    <property type="entry name" value="NAD(P)-binding Rossmann-fold domains"/>
    <property type="match status" value="1"/>
</dbReference>
<keyword evidence="2" id="KW-0560">Oxidoreductase</keyword>
<dbReference type="PANTHER" id="PTHR48106:SF18">
    <property type="entry name" value="QUINONE OXIDOREDUCTASE PIG3"/>
    <property type="match status" value="1"/>
</dbReference>
<sequence length="529" mass="57668">MATMKSVVIDTPNDVANSSSDLKIQVTPQPALSATQVLVKVVAFGVNRMDLLQAKGMYPLPPQAPKTLGVEFSGVVVDANQSAEWKIDDEVFGLAYGGAYAEYIAVDAHMILRKPTHLTHVQCAAICENYLTAHQALSTIGRIKAGDDVLIHAGASGVGMAAIQLARHYGARRVFATAGSDAKIDAVKGLPMGATHGINYRTQSFDKEVLAHTDNKGVDVIVDMVGQSYLNANINAAGKDARIVLLGVMSGMVASEVNVGPIIFKRLCIQGSTLRSRSAEYQGDLLNDFRKAALDKVGKDLELRIHSVFSWKQIALAHDCMAANENTGKIVCNNGSSRWRRGDGLDAANAAIPECNIHCEYDQEEFVVRIKQNGRIVATIAHTITEEGELYMRQHLLRQTVHSYSVAVGAVCGQGNGSGEVLSLQLQPDGIGDEKVKLHCIGNEIRTPDHNVVALYCERRTRLGLHLHTYLQTSQQCYVLPAFILLVAARIFTRVVWCKRLDGLAERHDLMQYDKRLGMVVNEQAPNSF</sequence>
<dbReference type="eggNOG" id="KOG1198">
    <property type="taxonomic scope" value="Eukaryota"/>
</dbReference>
<dbReference type="Proteomes" id="UP000014064">
    <property type="component" value="Unassembled WGS sequence"/>
</dbReference>
<organism evidence="4 5">
    <name type="scientific">Wallemia ichthyophaga (strain EXF-994 / CBS 113033)</name>
    <dbReference type="NCBI Taxonomy" id="1299270"/>
    <lineage>
        <taxon>Eukaryota</taxon>
        <taxon>Fungi</taxon>
        <taxon>Dikarya</taxon>
        <taxon>Basidiomycota</taxon>
        <taxon>Wallemiomycotina</taxon>
        <taxon>Wallemiomycetes</taxon>
        <taxon>Wallemiales</taxon>
        <taxon>Wallemiaceae</taxon>
        <taxon>Wallemia</taxon>
    </lineage>
</organism>
<dbReference type="EMBL" id="KE007235">
    <property type="protein sequence ID" value="EOR00311.1"/>
    <property type="molecule type" value="Genomic_DNA"/>
</dbReference>
<dbReference type="SUPFAM" id="SSF50129">
    <property type="entry name" value="GroES-like"/>
    <property type="match status" value="1"/>
</dbReference>
<dbReference type="GO" id="GO:0070402">
    <property type="term" value="F:NADPH binding"/>
    <property type="evidence" value="ECO:0007669"/>
    <property type="project" value="TreeGrafter"/>
</dbReference>
<dbReference type="Gene3D" id="3.40.50.720">
    <property type="entry name" value="NAD(P)-binding Rossmann-like Domain"/>
    <property type="match status" value="1"/>
</dbReference>
<dbReference type="InterPro" id="IPR036291">
    <property type="entry name" value="NAD(P)-bd_dom_sf"/>
</dbReference>
<dbReference type="InterPro" id="IPR013149">
    <property type="entry name" value="ADH-like_C"/>
</dbReference>
<dbReference type="Gene3D" id="3.90.180.10">
    <property type="entry name" value="Medium-chain alcohol dehydrogenases, catalytic domain"/>
    <property type="match status" value="1"/>
</dbReference>
<dbReference type="InterPro" id="IPR011032">
    <property type="entry name" value="GroES-like_sf"/>
</dbReference>
<dbReference type="InterPro" id="IPR013154">
    <property type="entry name" value="ADH-like_N"/>
</dbReference>
<evidence type="ECO:0000313" key="5">
    <source>
        <dbReference type="Proteomes" id="UP000014064"/>
    </source>
</evidence>
<dbReference type="NCBIfam" id="TIGR02824">
    <property type="entry name" value="quinone_pig3"/>
    <property type="match status" value="1"/>
</dbReference>
<keyword evidence="5" id="KW-1185">Reference proteome</keyword>
<protein>
    <submittedName>
        <fullName evidence="4">Quinone oxidoreductase PIG3</fullName>
    </submittedName>
</protein>
<evidence type="ECO:0000256" key="1">
    <source>
        <dbReference type="ARBA" id="ARBA00022857"/>
    </source>
</evidence>
<dbReference type="InterPro" id="IPR014189">
    <property type="entry name" value="Quinone_OxRdtase_PIG3"/>
</dbReference>
<dbReference type="STRING" id="1299270.R9AJV3"/>
<reference evidence="5" key="1">
    <citation type="journal article" date="2013" name="BMC Genomics">
        <title>Genome and transcriptome sequencing of the halophilic fungus Wallemia ichthyophaga: haloadaptations present and absent.</title>
        <authorList>
            <person name="Zajc J."/>
            <person name="Liu Y."/>
            <person name="Dai W."/>
            <person name="Yang Z."/>
            <person name="Hu J."/>
            <person name="Gostincar C."/>
            <person name="Gunde-Cimerman N."/>
        </authorList>
    </citation>
    <scope>NUCLEOTIDE SEQUENCE [LARGE SCALE GENOMIC DNA]</scope>
    <source>
        <strain evidence="5">EXF-994 / CBS 113033</strain>
    </source>
</reference>
<evidence type="ECO:0000256" key="2">
    <source>
        <dbReference type="ARBA" id="ARBA00023002"/>
    </source>
</evidence>
<dbReference type="GeneID" id="20373801"/>
<dbReference type="PANTHER" id="PTHR48106">
    <property type="entry name" value="QUINONE OXIDOREDUCTASE PIG3-RELATED"/>
    <property type="match status" value="1"/>
</dbReference>
<evidence type="ECO:0000313" key="4">
    <source>
        <dbReference type="EMBL" id="EOR00311.1"/>
    </source>
</evidence>
<gene>
    <name evidence="4" type="ORF">J056_000849</name>
</gene>
<dbReference type="Pfam" id="PF00107">
    <property type="entry name" value="ADH_zinc_N"/>
    <property type="match status" value="1"/>
</dbReference>
<dbReference type="RefSeq" id="XP_009268752.1">
    <property type="nucleotide sequence ID" value="XM_009270477.1"/>
</dbReference>
<dbReference type="CDD" id="cd05276">
    <property type="entry name" value="p53_inducible_oxidoreductase"/>
    <property type="match status" value="1"/>
</dbReference>
<name>R9AJV3_WALI9</name>
<dbReference type="GO" id="GO:0016651">
    <property type="term" value="F:oxidoreductase activity, acting on NAD(P)H"/>
    <property type="evidence" value="ECO:0007669"/>
    <property type="project" value="TreeGrafter"/>
</dbReference>
<dbReference type="Pfam" id="PF08240">
    <property type="entry name" value="ADH_N"/>
    <property type="match status" value="1"/>
</dbReference>
<accession>R9AJV3</accession>
<proteinExistence type="predicted"/>
<keyword evidence="1" id="KW-0521">NADP</keyword>
<dbReference type="HOGENOM" id="CLU_515065_0_0_1"/>
<dbReference type="AlphaFoldDB" id="R9AJV3"/>
<dbReference type="SMART" id="SM00829">
    <property type="entry name" value="PKS_ER"/>
    <property type="match status" value="1"/>
</dbReference>
<dbReference type="OrthoDB" id="203908at2759"/>
<dbReference type="KEGG" id="wic:J056_000849"/>
<evidence type="ECO:0000259" key="3">
    <source>
        <dbReference type="SMART" id="SM00829"/>
    </source>
</evidence>
<dbReference type="InterPro" id="IPR020843">
    <property type="entry name" value="ER"/>
</dbReference>
<feature type="domain" description="Enoyl reductase (ER)" evidence="3">
    <location>
        <begin position="17"/>
        <end position="332"/>
    </location>
</feature>